<accession>A0A6P6KBT7</accession>
<keyword evidence="2" id="KW-0472">Membrane</keyword>
<feature type="region of interest" description="Disordered" evidence="1">
    <location>
        <begin position="275"/>
        <end position="295"/>
    </location>
</feature>
<dbReference type="PANTHER" id="PTHR44598">
    <property type="entry name" value="JUNCTIONAL ADHESION MOLECULE C"/>
    <property type="match status" value="1"/>
</dbReference>
<dbReference type="Gene3D" id="2.60.40.10">
    <property type="entry name" value="Immunoglobulins"/>
    <property type="match status" value="2"/>
</dbReference>
<evidence type="ECO:0000256" key="1">
    <source>
        <dbReference type="SAM" id="MobiDB-lite"/>
    </source>
</evidence>
<reference evidence="6" key="1">
    <citation type="submission" date="2025-08" db="UniProtKB">
        <authorList>
            <consortium name="RefSeq"/>
        </authorList>
    </citation>
    <scope>IDENTIFICATION</scope>
    <source>
        <strain evidence="6">Wakin</strain>
        <tissue evidence="6">Muscle</tissue>
    </source>
</reference>
<dbReference type="InterPro" id="IPR013783">
    <property type="entry name" value="Ig-like_fold"/>
</dbReference>
<name>A0A6P6KBT7_CARAU</name>
<keyword evidence="3" id="KW-0732">Signal</keyword>
<evidence type="ECO:0000313" key="5">
    <source>
        <dbReference type="Proteomes" id="UP000515129"/>
    </source>
</evidence>
<evidence type="ECO:0000256" key="3">
    <source>
        <dbReference type="SAM" id="SignalP"/>
    </source>
</evidence>
<dbReference type="CDD" id="cd12087">
    <property type="entry name" value="TM_EGFR-like"/>
    <property type="match status" value="1"/>
</dbReference>
<evidence type="ECO:0000259" key="4">
    <source>
        <dbReference type="PROSITE" id="PS50835"/>
    </source>
</evidence>
<dbReference type="GO" id="GO:0044291">
    <property type="term" value="C:cell-cell contact zone"/>
    <property type="evidence" value="ECO:0007669"/>
    <property type="project" value="TreeGrafter"/>
</dbReference>
<dbReference type="GO" id="GO:0005886">
    <property type="term" value="C:plasma membrane"/>
    <property type="evidence" value="ECO:0007669"/>
    <property type="project" value="TreeGrafter"/>
</dbReference>
<keyword evidence="2" id="KW-0812">Transmembrane</keyword>
<feature type="domain" description="Ig-like" evidence="4">
    <location>
        <begin position="131"/>
        <end position="221"/>
    </location>
</feature>
<dbReference type="InterPro" id="IPR042974">
    <property type="entry name" value="JAM-C"/>
</dbReference>
<sequence length="295" mass="32749">MSSVKIMCVVSLFILAVRSGKDLWKLECPPTVGIFAETTVIRCYFKDIKDIEIVAVYLTKVGEDEPLFSQEESKRSGDQRFSLENSAKGPSLKISKTMFSDEGEYLYHVITDSGFKGIKLSISVTAKYKDPVTSTWPEMVMDRGPVSLYCNATDGFPAGTINWFDQSGNNWTSNSVLTKDPKDNGSAKSVALSSKLTFKSIFLEWGPFRCIVYNSKYVKVGENYLNITPVINEKNMVSSASNTKSIVAGVIVIGSLTVGLLFALLFFRKRNHTHRRPSANPILSYEQGNGDDPEK</sequence>
<dbReference type="GO" id="GO:0098636">
    <property type="term" value="C:protein complex involved in cell adhesion"/>
    <property type="evidence" value="ECO:0007669"/>
    <property type="project" value="TreeGrafter"/>
</dbReference>
<evidence type="ECO:0000256" key="2">
    <source>
        <dbReference type="SAM" id="Phobius"/>
    </source>
</evidence>
<feature type="chain" id="PRO_5028193100" evidence="3">
    <location>
        <begin position="20"/>
        <end position="295"/>
    </location>
</feature>
<dbReference type="GO" id="GO:0042803">
    <property type="term" value="F:protein homodimerization activity"/>
    <property type="evidence" value="ECO:0007669"/>
    <property type="project" value="InterPro"/>
</dbReference>
<proteinExistence type="predicted"/>
<feature type="signal peptide" evidence="3">
    <location>
        <begin position="1"/>
        <end position="19"/>
    </location>
</feature>
<dbReference type="SUPFAM" id="SSF48726">
    <property type="entry name" value="Immunoglobulin"/>
    <property type="match status" value="1"/>
</dbReference>
<organism evidence="5 6">
    <name type="scientific">Carassius auratus</name>
    <name type="common">Goldfish</name>
    <dbReference type="NCBI Taxonomy" id="7957"/>
    <lineage>
        <taxon>Eukaryota</taxon>
        <taxon>Metazoa</taxon>
        <taxon>Chordata</taxon>
        <taxon>Craniata</taxon>
        <taxon>Vertebrata</taxon>
        <taxon>Euteleostomi</taxon>
        <taxon>Actinopterygii</taxon>
        <taxon>Neopterygii</taxon>
        <taxon>Teleostei</taxon>
        <taxon>Ostariophysi</taxon>
        <taxon>Cypriniformes</taxon>
        <taxon>Cyprinidae</taxon>
        <taxon>Cyprininae</taxon>
        <taxon>Carassius</taxon>
    </lineage>
</organism>
<dbReference type="PROSITE" id="PS50835">
    <property type="entry name" value="IG_LIKE"/>
    <property type="match status" value="1"/>
</dbReference>
<dbReference type="KEGG" id="caua:113050683"/>
<dbReference type="RefSeq" id="XP_026069689.1">
    <property type="nucleotide sequence ID" value="XM_026213904.1"/>
</dbReference>
<dbReference type="InterPro" id="IPR036179">
    <property type="entry name" value="Ig-like_dom_sf"/>
</dbReference>
<keyword evidence="5" id="KW-1185">Reference proteome</keyword>
<evidence type="ECO:0000313" key="6">
    <source>
        <dbReference type="RefSeq" id="XP_026069689.1"/>
    </source>
</evidence>
<keyword evidence="2" id="KW-1133">Transmembrane helix</keyword>
<protein>
    <submittedName>
        <fullName evidence="6">Uncharacterized protein LOC113050683 isoform X1</fullName>
    </submittedName>
</protein>
<dbReference type="InterPro" id="IPR007110">
    <property type="entry name" value="Ig-like_dom"/>
</dbReference>
<dbReference type="GO" id="GO:0046982">
    <property type="term" value="F:protein heterodimerization activity"/>
    <property type="evidence" value="ECO:0007669"/>
    <property type="project" value="InterPro"/>
</dbReference>
<gene>
    <name evidence="6" type="primary">LOC113050683</name>
</gene>
<dbReference type="Proteomes" id="UP000515129">
    <property type="component" value="Chromosome 31"/>
</dbReference>
<dbReference type="PANTHER" id="PTHR44598:SF3">
    <property type="entry name" value="JUNCTIONAL ADHESION MOLECULE 3B"/>
    <property type="match status" value="1"/>
</dbReference>
<dbReference type="AlphaFoldDB" id="A0A6P6KBT7"/>
<dbReference type="GO" id="GO:0016477">
    <property type="term" value="P:cell migration"/>
    <property type="evidence" value="ECO:0007669"/>
    <property type="project" value="TreeGrafter"/>
</dbReference>
<dbReference type="OrthoDB" id="9942764at2759"/>
<dbReference type="GeneID" id="113050683"/>
<feature type="transmembrane region" description="Helical" evidence="2">
    <location>
        <begin position="246"/>
        <end position="267"/>
    </location>
</feature>
<dbReference type="GO" id="GO:0005178">
    <property type="term" value="F:integrin binding"/>
    <property type="evidence" value="ECO:0007669"/>
    <property type="project" value="TreeGrafter"/>
</dbReference>
<dbReference type="GO" id="GO:0098632">
    <property type="term" value="F:cell-cell adhesion mediator activity"/>
    <property type="evidence" value="ECO:0007669"/>
    <property type="project" value="TreeGrafter"/>
</dbReference>